<evidence type="ECO:0000259" key="2">
    <source>
        <dbReference type="Pfam" id="PF08241"/>
    </source>
</evidence>
<dbReference type="InterPro" id="IPR013216">
    <property type="entry name" value="Methyltransf_11"/>
</dbReference>
<feature type="region of interest" description="Disordered" evidence="1">
    <location>
        <begin position="13"/>
        <end position="32"/>
    </location>
</feature>
<dbReference type="PANTHER" id="PTHR43591">
    <property type="entry name" value="METHYLTRANSFERASE"/>
    <property type="match status" value="1"/>
</dbReference>
<dbReference type="AlphaFoldDB" id="A0A1S3IKC2"/>
<organism evidence="3 4">
    <name type="scientific">Lingula anatina</name>
    <name type="common">Brachiopod</name>
    <name type="synonym">Lingula unguis</name>
    <dbReference type="NCBI Taxonomy" id="7574"/>
    <lineage>
        <taxon>Eukaryota</taxon>
        <taxon>Metazoa</taxon>
        <taxon>Spiralia</taxon>
        <taxon>Lophotrochozoa</taxon>
        <taxon>Brachiopoda</taxon>
        <taxon>Linguliformea</taxon>
        <taxon>Lingulata</taxon>
        <taxon>Lingulida</taxon>
        <taxon>Linguloidea</taxon>
        <taxon>Lingulidae</taxon>
        <taxon>Lingula</taxon>
    </lineage>
</organism>
<dbReference type="RefSeq" id="XP_013398336.1">
    <property type="nucleotide sequence ID" value="XM_013542882.1"/>
</dbReference>
<dbReference type="InterPro" id="IPR029063">
    <property type="entry name" value="SAM-dependent_MTases_sf"/>
</dbReference>
<dbReference type="SUPFAM" id="SSF53335">
    <property type="entry name" value="S-adenosyl-L-methionine-dependent methyltransferases"/>
    <property type="match status" value="1"/>
</dbReference>
<dbReference type="PANTHER" id="PTHR43591:SF110">
    <property type="entry name" value="RHODANESE DOMAIN-CONTAINING PROTEIN"/>
    <property type="match status" value="1"/>
</dbReference>
<dbReference type="Pfam" id="PF08241">
    <property type="entry name" value="Methyltransf_11"/>
    <property type="match status" value="1"/>
</dbReference>
<dbReference type="GO" id="GO:0008757">
    <property type="term" value="F:S-adenosylmethionine-dependent methyltransferase activity"/>
    <property type="evidence" value="ECO:0007669"/>
    <property type="project" value="InterPro"/>
</dbReference>
<gene>
    <name evidence="4" type="primary">LOC106164845</name>
</gene>
<sequence length="232" mass="26476">MWHAQQFIVKMSQNQSQKSKWDHSWDSSGLGSRSSHQEIREFYADWANEYDRELLDNLGYAGHKKAAETLAKWVKNKDARILDAGAGTGLVGECLQQLGYNNLDALDISPEMLEIAEKKGIYKNMYVDTLGGPTPIQLPSNQYDAVLIIGAITHTRAAALDELIRITRHNGVIIFTLRVDVAEDPDNEYDFKQKLPQLESEKKVELLANPRTAYRMPYDCFMYSYRVLKDND</sequence>
<dbReference type="GeneID" id="106164845"/>
<dbReference type="STRING" id="7574.A0A1S3IKC2"/>
<feature type="domain" description="Methyltransferase type 11" evidence="2">
    <location>
        <begin position="82"/>
        <end position="175"/>
    </location>
</feature>
<keyword evidence="3" id="KW-1185">Reference proteome</keyword>
<accession>A0A1S3IKC2</accession>
<dbReference type="Proteomes" id="UP000085678">
    <property type="component" value="Unplaced"/>
</dbReference>
<evidence type="ECO:0000256" key="1">
    <source>
        <dbReference type="SAM" id="MobiDB-lite"/>
    </source>
</evidence>
<dbReference type="InParanoid" id="A0A1S3IKC2"/>
<dbReference type="KEGG" id="lak:106164845"/>
<dbReference type="CDD" id="cd02440">
    <property type="entry name" value="AdoMet_MTases"/>
    <property type="match status" value="1"/>
</dbReference>
<protein>
    <submittedName>
        <fullName evidence="4">Uncharacterized protein LOC106164845 isoform X1</fullName>
    </submittedName>
</protein>
<dbReference type="OrthoDB" id="5946438at2759"/>
<evidence type="ECO:0000313" key="4">
    <source>
        <dbReference type="RefSeq" id="XP_013398336.1"/>
    </source>
</evidence>
<name>A0A1S3IKC2_LINAN</name>
<proteinExistence type="predicted"/>
<evidence type="ECO:0000313" key="3">
    <source>
        <dbReference type="Proteomes" id="UP000085678"/>
    </source>
</evidence>
<reference evidence="4" key="1">
    <citation type="submission" date="2025-08" db="UniProtKB">
        <authorList>
            <consortium name="RefSeq"/>
        </authorList>
    </citation>
    <scope>IDENTIFICATION</scope>
    <source>
        <tissue evidence="4">Gonads</tissue>
    </source>
</reference>
<dbReference type="Gene3D" id="3.40.50.150">
    <property type="entry name" value="Vaccinia Virus protein VP39"/>
    <property type="match status" value="1"/>
</dbReference>